<accession>A0AAI9DB42</accession>
<dbReference type="PANTHER" id="PTHR10465">
    <property type="entry name" value="TRANSMEMBRANE GTPASE FZO1"/>
    <property type="match status" value="1"/>
</dbReference>
<comment type="caution">
    <text evidence="7">The sequence shown here is derived from an EMBL/GenBank/DDBJ whole genome shotgun (WGS) entry which is preliminary data.</text>
</comment>
<keyword evidence="4" id="KW-0342">GTP-binding</keyword>
<evidence type="ECO:0000256" key="5">
    <source>
        <dbReference type="ARBA" id="ARBA00023136"/>
    </source>
</evidence>
<dbReference type="InterPro" id="IPR045063">
    <property type="entry name" value="Dynamin_N"/>
</dbReference>
<evidence type="ECO:0000256" key="2">
    <source>
        <dbReference type="ARBA" id="ARBA00022741"/>
    </source>
</evidence>
<comment type="subcellular location">
    <subcellularLocation>
        <location evidence="1">Membrane</location>
    </subcellularLocation>
</comment>
<dbReference type="GO" id="GO:0005525">
    <property type="term" value="F:GTP binding"/>
    <property type="evidence" value="ECO:0007669"/>
    <property type="project" value="UniProtKB-KW"/>
</dbReference>
<keyword evidence="2" id="KW-0547">Nucleotide-binding</keyword>
<evidence type="ECO:0000256" key="1">
    <source>
        <dbReference type="ARBA" id="ARBA00004370"/>
    </source>
</evidence>
<reference evidence="7" key="1">
    <citation type="submission" date="2024-02" db="EMBL/GenBank/DDBJ databases">
        <authorList>
            <consortium name="Clinical and Environmental Microbiology Branch: Whole genome sequencing antimicrobial resistance pathogens in the healthcare setting"/>
        </authorList>
    </citation>
    <scope>NUCLEOTIDE SEQUENCE</scope>
    <source>
        <strain evidence="7">2021GO-0154</strain>
    </source>
</reference>
<organism evidence="7">
    <name type="scientific">Providencia stuartii</name>
    <dbReference type="NCBI Taxonomy" id="588"/>
    <lineage>
        <taxon>Bacteria</taxon>
        <taxon>Pseudomonadati</taxon>
        <taxon>Pseudomonadota</taxon>
        <taxon>Gammaproteobacteria</taxon>
        <taxon>Enterobacterales</taxon>
        <taxon>Morganellaceae</taxon>
        <taxon>Providencia</taxon>
    </lineage>
</organism>
<dbReference type="EMBL" id="ABMABF030000004">
    <property type="protein sequence ID" value="EMJ5133843.1"/>
    <property type="molecule type" value="Genomic_DNA"/>
</dbReference>
<sequence length="324" mass="36635">MTSFRKRIKRKSKNNLNNIPKTVNIFVAATMSAGKSSLINALLGSDLLWSANEAATASITRIHHSRTIKNSTAGACFDWNGNCREWRDNIDNILLHQWNAHPEVKHIELSHYISRFASSAFKPIIYDTPGANNSQDPNHAILFNEALNECQNGMIIYVLNATQLGTKDDAYLLSEIKSHLGSHPAKKIIFVLNKIDEIDEEKDESIQNTVNSAQQYLEKLGFSKPVIIPSMMHAALIAQKILANASTTRLQRSCLKNELIRFRHNKHLLNHAAQLPNKISVMLNKIEGSHTPHLNNNEFCKQELMQFINYSGLTALELYLKHYL</sequence>
<name>A0AAI9DB42_PROST</name>
<evidence type="ECO:0000256" key="4">
    <source>
        <dbReference type="ARBA" id="ARBA00023134"/>
    </source>
</evidence>
<dbReference type="SUPFAM" id="SSF52540">
    <property type="entry name" value="P-loop containing nucleoside triphosphate hydrolases"/>
    <property type="match status" value="1"/>
</dbReference>
<proteinExistence type="predicted"/>
<dbReference type="GO" id="GO:0003924">
    <property type="term" value="F:GTPase activity"/>
    <property type="evidence" value="ECO:0007669"/>
    <property type="project" value="InterPro"/>
</dbReference>
<feature type="domain" description="Dynamin N-terminal" evidence="6">
    <location>
        <begin position="27"/>
        <end position="195"/>
    </location>
</feature>
<dbReference type="AlphaFoldDB" id="A0AAI9DB42"/>
<dbReference type="GO" id="GO:0008053">
    <property type="term" value="P:mitochondrial fusion"/>
    <property type="evidence" value="ECO:0007669"/>
    <property type="project" value="TreeGrafter"/>
</dbReference>
<evidence type="ECO:0000313" key="7">
    <source>
        <dbReference type="EMBL" id="EMJ5133843.1"/>
    </source>
</evidence>
<keyword evidence="3" id="KW-0378">Hydrolase</keyword>
<evidence type="ECO:0000256" key="3">
    <source>
        <dbReference type="ARBA" id="ARBA00022801"/>
    </source>
</evidence>
<dbReference type="GO" id="GO:0016020">
    <property type="term" value="C:membrane"/>
    <property type="evidence" value="ECO:0007669"/>
    <property type="project" value="UniProtKB-SubCell"/>
</dbReference>
<dbReference type="InterPro" id="IPR027417">
    <property type="entry name" value="P-loop_NTPase"/>
</dbReference>
<dbReference type="Pfam" id="PF00350">
    <property type="entry name" value="Dynamin_N"/>
    <property type="match status" value="1"/>
</dbReference>
<dbReference type="PANTHER" id="PTHR10465:SF0">
    <property type="entry name" value="SARCALUMENIN"/>
    <property type="match status" value="1"/>
</dbReference>
<gene>
    <name evidence="7" type="ORF">RG298_001544</name>
</gene>
<dbReference type="Gene3D" id="3.40.50.300">
    <property type="entry name" value="P-loop containing nucleotide triphosphate hydrolases"/>
    <property type="match status" value="1"/>
</dbReference>
<evidence type="ECO:0000259" key="6">
    <source>
        <dbReference type="Pfam" id="PF00350"/>
    </source>
</evidence>
<protein>
    <submittedName>
        <fullName evidence="7">Dynamin family protein</fullName>
    </submittedName>
</protein>
<dbReference type="InterPro" id="IPR027094">
    <property type="entry name" value="Mitofusin_fam"/>
</dbReference>
<keyword evidence="5" id="KW-0472">Membrane</keyword>